<protein>
    <submittedName>
        <fullName evidence="2">von willebrand factor type A (VWA) domain was originally protein</fullName>
    </submittedName>
</protein>
<organism evidence="2 3">
    <name type="scientific">Tetrahymena thermophila (strain SB210)</name>
    <dbReference type="NCBI Taxonomy" id="312017"/>
    <lineage>
        <taxon>Eukaryota</taxon>
        <taxon>Sar</taxon>
        <taxon>Alveolata</taxon>
        <taxon>Ciliophora</taxon>
        <taxon>Intramacronucleata</taxon>
        <taxon>Oligohymenophorea</taxon>
        <taxon>Hymenostomatida</taxon>
        <taxon>Tetrahymenina</taxon>
        <taxon>Tetrahymenidae</taxon>
        <taxon>Tetrahymena</taxon>
    </lineage>
</organism>
<dbReference type="Pfam" id="PF00092">
    <property type="entry name" value="VWA"/>
    <property type="match status" value="1"/>
</dbReference>
<evidence type="ECO:0000259" key="1">
    <source>
        <dbReference type="PROSITE" id="PS50234"/>
    </source>
</evidence>
<evidence type="ECO:0000313" key="2">
    <source>
        <dbReference type="EMBL" id="EAR89936.2"/>
    </source>
</evidence>
<name>I7MHW1_TETTS</name>
<dbReference type="InterPro" id="IPR051266">
    <property type="entry name" value="CLCR"/>
</dbReference>
<reference evidence="3" key="1">
    <citation type="journal article" date="2006" name="PLoS Biol.">
        <title>Macronuclear genome sequence of the ciliate Tetrahymena thermophila, a model eukaryote.</title>
        <authorList>
            <person name="Eisen J.A."/>
            <person name="Coyne R.S."/>
            <person name="Wu M."/>
            <person name="Wu D."/>
            <person name="Thiagarajan M."/>
            <person name="Wortman J.R."/>
            <person name="Badger J.H."/>
            <person name="Ren Q."/>
            <person name="Amedeo P."/>
            <person name="Jones K.M."/>
            <person name="Tallon L.J."/>
            <person name="Delcher A.L."/>
            <person name="Salzberg S.L."/>
            <person name="Silva J.C."/>
            <person name="Haas B.J."/>
            <person name="Majoros W.H."/>
            <person name="Farzad M."/>
            <person name="Carlton J.M."/>
            <person name="Smith R.K. Jr."/>
            <person name="Garg J."/>
            <person name="Pearlman R.E."/>
            <person name="Karrer K.M."/>
            <person name="Sun L."/>
            <person name="Manning G."/>
            <person name="Elde N.C."/>
            <person name="Turkewitz A.P."/>
            <person name="Asai D.J."/>
            <person name="Wilkes D.E."/>
            <person name="Wang Y."/>
            <person name="Cai H."/>
            <person name="Collins K."/>
            <person name="Stewart B.A."/>
            <person name="Lee S.R."/>
            <person name="Wilamowska K."/>
            <person name="Weinberg Z."/>
            <person name="Ruzzo W.L."/>
            <person name="Wloga D."/>
            <person name="Gaertig J."/>
            <person name="Frankel J."/>
            <person name="Tsao C.-C."/>
            <person name="Gorovsky M.A."/>
            <person name="Keeling P.J."/>
            <person name="Waller R.F."/>
            <person name="Patron N.J."/>
            <person name="Cherry J.M."/>
            <person name="Stover N.A."/>
            <person name="Krieger C.J."/>
            <person name="del Toro C."/>
            <person name="Ryder H.F."/>
            <person name="Williamson S.C."/>
            <person name="Barbeau R.A."/>
            <person name="Hamilton E.P."/>
            <person name="Orias E."/>
        </authorList>
    </citation>
    <scope>NUCLEOTIDE SEQUENCE [LARGE SCALE GENOMIC DNA]</scope>
    <source>
        <strain evidence="3">SB210</strain>
    </source>
</reference>
<proteinExistence type="predicted"/>
<dbReference type="PROSITE" id="PS50234">
    <property type="entry name" value="VWFA"/>
    <property type="match status" value="1"/>
</dbReference>
<evidence type="ECO:0000313" key="3">
    <source>
        <dbReference type="Proteomes" id="UP000009168"/>
    </source>
</evidence>
<dbReference type="RefSeq" id="XP_001010181.2">
    <property type="nucleotide sequence ID" value="XM_001010181.2"/>
</dbReference>
<feature type="domain" description="VWFA" evidence="1">
    <location>
        <begin position="134"/>
        <end position="306"/>
    </location>
</feature>
<dbReference type="STRING" id="312017.I7MHW1"/>
<dbReference type="SMR" id="I7MHW1"/>
<dbReference type="PANTHER" id="PTHR10579">
    <property type="entry name" value="CALCIUM-ACTIVATED CHLORIDE CHANNEL REGULATOR"/>
    <property type="match status" value="1"/>
</dbReference>
<keyword evidence="3" id="KW-1185">Reference proteome</keyword>
<dbReference type="Proteomes" id="UP000009168">
    <property type="component" value="Unassembled WGS sequence"/>
</dbReference>
<dbReference type="GeneID" id="7834894"/>
<dbReference type="AlphaFoldDB" id="I7MHW1"/>
<dbReference type="InterPro" id="IPR002035">
    <property type="entry name" value="VWF_A"/>
</dbReference>
<dbReference type="PANTHER" id="PTHR10579:SF43">
    <property type="entry name" value="ZINC FINGER (C3HC4-TYPE RING FINGER) FAMILY PROTEIN"/>
    <property type="match status" value="1"/>
</dbReference>
<dbReference type="InParanoid" id="I7MHW1"/>
<dbReference type="SUPFAM" id="SSF53300">
    <property type="entry name" value="vWA-like"/>
    <property type="match status" value="1"/>
</dbReference>
<gene>
    <name evidence="2" type="ORF">TTHERM_00561270</name>
</gene>
<dbReference type="KEGG" id="tet:TTHERM_00561270"/>
<dbReference type="Gene3D" id="3.40.50.410">
    <property type="entry name" value="von Willebrand factor, type A domain"/>
    <property type="match status" value="1"/>
</dbReference>
<dbReference type="eggNOG" id="ENOG502S31S">
    <property type="taxonomic scope" value="Eukaryota"/>
</dbReference>
<dbReference type="EMBL" id="GG662808">
    <property type="protein sequence ID" value="EAR89936.2"/>
    <property type="molecule type" value="Genomic_DNA"/>
</dbReference>
<sequence length="556" mass="63490">MGNNNSSSSPQNKNQNLQQNYIQPQLNQQNYIQPQLNEQNYPVSEPTKINNDDEPIDQNFIKLGDGKNKQKYNLEKGLSLDVKTLHKHFQFSSSTNQSIPVMVSVKTLDKTEDAPKGDQEAVKQESLENRPNLDLICVIDNSGSMSGEKIQNVKKTLEYLLELLGDNDRLCLILFNSYATRLCHLMKTNNSNKPAFKEIINKIYSTGGTDINSGMELAFRVLKDRKYQNPVSSVFLLSDGQDGSADLRVRQSLERHLPQECFTIHSFGFGSDHDGPLMNKICSLKDGNFYYVEKINQVDEFFVDALGGLFSVVAQEIVIDVELFLHSQYKKFFQNATVSKTYGDMWSVIKKDTSYRIQINQLLSGVSKDFIFEINIPANKVDKLEDFERNAEIVKATVSAIPVDPTYTTKVVKDNNLVLTLFTQNEKVAEDSEINDSVELNYLRVKASEAMDQAMKEAEQQKYESGQQILQSMIERFDKSHPKNKEKLQIIKKDLEECQQNAKPRVYENEGKFRMLKNMNANLKQQSRAVEQCDMYQNCAQKEMVSKAKAKKGSFW</sequence>
<accession>I7MHW1</accession>
<dbReference type="OrthoDB" id="309945at2759"/>
<dbReference type="SMART" id="SM00327">
    <property type="entry name" value="VWA"/>
    <property type="match status" value="1"/>
</dbReference>
<dbReference type="InterPro" id="IPR036465">
    <property type="entry name" value="vWFA_dom_sf"/>
</dbReference>